<reference evidence="1" key="1">
    <citation type="journal article" date="2020" name="Stud. Mycol.">
        <title>101 Dothideomycetes genomes: a test case for predicting lifestyles and emergence of pathogens.</title>
        <authorList>
            <person name="Haridas S."/>
            <person name="Albert R."/>
            <person name="Binder M."/>
            <person name="Bloem J."/>
            <person name="Labutti K."/>
            <person name="Salamov A."/>
            <person name="Andreopoulos B."/>
            <person name="Baker S."/>
            <person name="Barry K."/>
            <person name="Bills G."/>
            <person name="Bluhm B."/>
            <person name="Cannon C."/>
            <person name="Castanera R."/>
            <person name="Culley D."/>
            <person name="Daum C."/>
            <person name="Ezra D."/>
            <person name="Gonzalez J."/>
            <person name="Henrissat B."/>
            <person name="Kuo A."/>
            <person name="Liang C."/>
            <person name="Lipzen A."/>
            <person name="Lutzoni F."/>
            <person name="Magnuson J."/>
            <person name="Mondo S."/>
            <person name="Nolan M."/>
            <person name="Ohm R."/>
            <person name="Pangilinan J."/>
            <person name="Park H.-J."/>
            <person name="Ramirez L."/>
            <person name="Alfaro M."/>
            <person name="Sun H."/>
            <person name="Tritt A."/>
            <person name="Yoshinaga Y."/>
            <person name="Zwiers L.-H."/>
            <person name="Turgeon B."/>
            <person name="Goodwin S."/>
            <person name="Spatafora J."/>
            <person name="Crous P."/>
            <person name="Grigoriev I."/>
        </authorList>
    </citation>
    <scope>NUCLEOTIDE SEQUENCE</scope>
    <source>
        <strain evidence="1">CBS 130266</strain>
    </source>
</reference>
<keyword evidence="2" id="KW-1185">Reference proteome</keyword>
<gene>
    <name evidence="1" type="ORF">EJ08DRAFT_694989</name>
</gene>
<proteinExistence type="predicted"/>
<evidence type="ECO:0000313" key="1">
    <source>
        <dbReference type="EMBL" id="KAF2432954.1"/>
    </source>
</evidence>
<dbReference type="EMBL" id="MU007023">
    <property type="protein sequence ID" value="KAF2432954.1"/>
    <property type="molecule type" value="Genomic_DNA"/>
</dbReference>
<organism evidence="1 2">
    <name type="scientific">Tothia fuscella</name>
    <dbReference type="NCBI Taxonomy" id="1048955"/>
    <lineage>
        <taxon>Eukaryota</taxon>
        <taxon>Fungi</taxon>
        <taxon>Dikarya</taxon>
        <taxon>Ascomycota</taxon>
        <taxon>Pezizomycotina</taxon>
        <taxon>Dothideomycetes</taxon>
        <taxon>Pleosporomycetidae</taxon>
        <taxon>Venturiales</taxon>
        <taxon>Cylindrosympodiaceae</taxon>
        <taxon>Tothia</taxon>
    </lineage>
</organism>
<dbReference type="OrthoDB" id="3917213at2759"/>
<evidence type="ECO:0000313" key="2">
    <source>
        <dbReference type="Proteomes" id="UP000800235"/>
    </source>
</evidence>
<protein>
    <submittedName>
        <fullName evidence="1">Uncharacterized protein</fullName>
    </submittedName>
</protein>
<comment type="caution">
    <text evidence="1">The sequence shown here is derived from an EMBL/GenBank/DDBJ whole genome shotgun (WGS) entry which is preliminary data.</text>
</comment>
<dbReference type="AlphaFoldDB" id="A0A9P4NVA7"/>
<dbReference type="Proteomes" id="UP000800235">
    <property type="component" value="Unassembled WGS sequence"/>
</dbReference>
<accession>A0A9P4NVA7</accession>
<sequence>MEETITSILCGGQNGNWRNGFQQTEIMFKTEKSGEISAGVEFNWAILAEFTYKITDATTPKNQERNFDREPSEPTLPVEFDIDITLTKHISPLRNGDENNQYKYFNLELLGTPRTFHVKLEEGHFPLPEDLEWNARTGSSAKTPYTRGLKFDKSPYPPLSEWNDPSWIDMWKDWEDPEAKNIWEKVEFVDYDEKREKFGATPSTFGICGFGAGSGDGC</sequence>
<name>A0A9P4NVA7_9PEZI</name>